<keyword evidence="5" id="KW-1185">Reference proteome</keyword>
<organism evidence="4 5">
    <name type="scientific">Methanococcus vannielii (strain ATCC 35089 / DSM 1224 / JCM 13029 / OCM 148 / SB)</name>
    <dbReference type="NCBI Taxonomy" id="406327"/>
    <lineage>
        <taxon>Archaea</taxon>
        <taxon>Methanobacteriati</taxon>
        <taxon>Methanobacteriota</taxon>
        <taxon>Methanomada group</taxon>
        <taxon>Methanococci</taxon>
        <taxon>Methanococcales</taxon>
        <taxon>Methanococcaceae</taxon>
        <taxon>Methanococcus</taxon>
    </lineage>
</organism>
<sequence length="116" mass="13504">MTEKDWIETGILIFESEDPDFEKAVYCFKKALKKNSKNSETWNLLGKSYYRLKNDEMALQCLEKALEIDSNNHNIWIDKGTILANKNLKEASKCFEKALELDHTSNKLNKIINAFK</sequence>
<dbReference type="PROSITE" id="PS50005">
    <property type="entry name" value="TPR"/>
    <property type="match status" value="1"/>
</dbReference>
<evidence type="ECO:0000313" key="4">
    <source>
        <dbReference type="EMBL" id="ABR53941.1"/>
    </source>
</evidence>
<keyword evidence="2 3" id="KW-0802">TPR repeat</keyword>
<name>A6UN69_METVS</name>
<protein>
    <submittedName>
        <fullName evidence="4">Tetratricopeptide TPR_2 repeat protein</fullName>
    </submittedName>
</protein>
<dbReference type="AlphaFoldDB" id="A6UN69"/>
<dbReference type="GeneID" id="5325746"/>
<dbReference type="Pfam" id="PF00515">
    <property type="entry name" value="TPR_1"/>
    <property type="match status" value="1"/>
</dbReference>
<dbReference type="HOGENOM" id="CLU_2140246_0_0_2"/>
<evidence type="ECO:0000313" key="5">
    <source>
        <dbReference type="Proteomes" id="UP000001107"/>
    </source>
</evidence>
<dbReference type="PANTHER" id="PTHR44943">
    <property type="entry name" value="CELLULOSE SYNTHASE OPERON PROTEIN C"/>
    <property type="match status" value="1"/>
</dbReference>
<dbReference type="EMBL" id="CP000742">
    <property type="protein sequence ID" value="ABR53941.1"/>
    <property type="molecule type" value="Genomic_DNA"/>
</dbReference>
<evidence type="ECO:0000256" key="2">
    <source>
        <dbReference type="ARBA" id="ARBA00022803"/>
    </source>
</evidence>
<dbReference type="OrthoDB" id="115601at2157"/>
<dbReference type="SMART" id="SM00028">
    <property type="entry name" value="TPR"/>
    <property type="match status" value="2"/>
</dbReference>
<accession>A6UN69</accession>
<keyword evidence="1" id="KW-0677">Repeat</keyword>
<dbReference type="eggNOG" id="arCOG03032">
    <property type="taxonomic scope" value="Archaea"/>
</dbReference>
<dbReference type="InterPro" id="IPR051685">
    <property type="entry name" value="Ycf3/AcsC/BcsC/TPR_MFPF"/>
</dbReference>
<dbReference type="Pfam" id="PF13181">
    <property type="entry name" value="TPR_8"/>
    <property type="match status" value="1"/>
</dbReference>
<dbReference type="RefSeq" id="WP_011971845.1">
    <property type="nucleotide sequence ID" value="NC_009634.1"/>
</dbReference>
<proteinExistence type="predicted"/>
<dbReference type="Gene3D" id="1.25.40.10">
    <property type="entry name" value="Tetratricopeptide repeat domain"/>
    <property type="match status" value="1"/>
</dbReference>
<feature type="repeat" description="TPR" evidence="3">
    <location>
        <begin position="39"/>
        <end position="72"/>
    </location>
</feature>
<gene>
    <name evidence="4" type="ordered locus">Mevan_0026</name>
</gene>
<reference evidence="4" key="1">
    <citation type="submission" date="2007-06" db="EMBL/GenBank/DDBJ databases">
        <title>Complete sequence of Methanococcus vannielii SB.</title>
        <authorList>
            <consortium name="US DOE Joint Genome Institute"/>
            <person name="Copeland A."/>
            <person name="Lucas S."/>
            <person name="Lapidus A."/>
            <person name="Barry K."/>
            <person name="Glavina del Rio T."/>
            <person name="Dalin E."/>
            <person name="Tice H."/>
            <person name="Pitluck S."/>
            <person name="Chain P."/>
            <person name="Malfatti S."/>
            <person name="Shin M."/>
            <person name="Vergez L."/>
            <person name="Schmutz J."/>
            <person name="Larimer F."/>
            <person name="Land M."/>
            <person name="Hauser L."/>
            <person name="Kyrpides N."/>
            <person name="Anderson I."/>
            <person name="Sieprawska-Lupa M."/>
            <person name="Whitman W.B."/>
            <person name="Richardson P."/>
        </authorList>
    </citation>
    <scope>NUCLEOTIDE SEQUENCE [LARGE SCALE GENOMIC DNA]</scope>
    <source>
        <strain evidence="4">SB</strain>
    </source>
</reference>
<dbReference type="SUPFAM" id="SSF48452">
    <property type="entry name" value="TPR-like"/>
    <property type="match status" value="1"/>
</dbReference>
<dbReference type="PANTHER" id="PTHR44943:SF4">
    <property type="entry name" value="TPR REPEAT-CONTAINING PROTEIN MJ0798"/>
    <property type="match status" value="1"/>
</dbReference>
<dbReference type="Proteomes" id="UP000001107">
    <property type="component" value="Chromosome"/>
</dbReference>
<dbReference type="STRING" id="406327.Mevan_0026"/>
<dbReference type="InterPro" id="IPR011990">
    <property type="entry name" value="TPR-like_helical_dom_sf"/>
</dbReference>
<dbReference type="KEGG" id="mvn:Mevan_0026"/>
<dbReference type="InterPro" id="IPR019734">
    <property type="entry name" value="TPR_rpt"/>
</dbReference>
<evidence type="ECO:0000256" key="1">
    <source>
        <dbReference type="ARBA" id="ARBA00022737"/>
    </source>
</evidence>
<evidence type="ECO:0000256" key="3">
    <source>
        <dbReference type="PROSITE-ProRule" id="PRU00339"/>
    </source>
</evidence>